<comment type="caution">
    <text evidence="3">The sequence shown here is derived from an EMBL/GenBank/DDBJ whole genome shotgun (WGS) entry which is preliminary data.</text>
</comment>
<sequence length="347" mass="38271">LNEITVLRGGRTSNVEPDVLANLLRARTPVVYFSTLLGDSILTLPTLRALAEMFTAPLTLICPKDAFDLCFHAVSPRLIDITGTAPGGPPIGRQASRTLDYDKLVSDIGAVDVFINAIPWDIPSNIFARSLWRRLAPTMSIGFPTDDDYDIIVPRDLPHSADLTFKLARLFDPSLRVESYAQPVPLAQSVQDEARSIRAALPAGTKVMVVHADAGWTDKRWPATRFIDVLDRFLARHRDFVAWVVGMGDEELNVGRESERVFPYLGLPLDLAMGMVANADLFLGVDSAMLHAADLARVPGVGLFGPTRPELWGFRFGPHRHIDRSTMTEITVDEVLEALEDIVAEHV</sequence>
<keyword evidence="4" id="KW-1185">Reference proteome</keyword>
<keyword evidence="2" id="KW-0808">Transferase</keyword>
<feature type="non-terminal residue" evidence="3">
    <location>
        <position position="1"/>
    </location>
</feature>
<dbReference type="AlphaFoldDB" id="A0A2K4YIU7"/>
<evidence type="ECO:0000313" key="3">
    <source>
        <dbReference type="EMBL" id="SOX56709.1"/>
    </source>
</evidence>
<dbReference type="PANTHER" id="PTHR30160">
    <property type="entry name" value="TETRAACYLDISACCHARIDE 4'-KINASE-RELATED"/>
    <property type="match status" value="1"/>
</dbReference>
<protein>
    <recommendedName>
        <fullName evidence="5">Lipopolysaccharide heptosyltransferase family protein</fullName>
    </recommendedName>
</protein>
<dbReference type="Gene3D" id="3.40.50.2000">
    <property type="entry name" value="Glycogen Phosphorylase B"/>
    <property type="match status" value="1"/>
</dbReference>
<dbReference type="GO" id="GO:0009244">
    <property type="term" value="P:lipopolysaccharide core region biosynthetic process"/>
    <property type="evidence" value="ECO:0007669"/>
    <property type="project" value="TreeGrafter"/>
</dbReference>
<evidence type="ECO:0000256" key="2">
    <source>
        <dbReference type="ARBA" id="ARBA00022679"/>
    </source>
</evidence>
<evidence type="ECO:0000313" key="4">
    <source>
        <dbReference type="Proteomes" id="UP000236318"/>
    </source>
</evidence>
<proteinExistence type="predicted"/>
<dbReference type="EMBL" id="FXEG02000006">
    <property type="protein sequence ID" value="SOX56709.1"/>
    <property type="molecule type" value="Genomic_DNA"/>
</dbReference>
<dbReference type="InterPro" id="IPR051199">
    <property type="entry name" value="LPS_LOS_Heptosyltrfase"/>
</dbReference>
<dbReference type="SUPFAM" id="SSF53756">
    <property type="entry name" value="UDP-Glycosyltransferase/glycogen phosphorylase"/>
    <property type="match status" value="1"/>
</dbReference>
<dbReference type="InterPro" id="IPR002201">
    <property type="entry name" value="Glyco_trans_9"/>
</dbReference>
<dbReference type="GO" id="GO:0008713">
    <property type="term" value="F:ADP-heptose-lipopolysaccharide heptosyltransferase activity"/>
    <property type="evidence" value="ECO:0007669"/>
    <property type="project" value="TreeGrafter"/>
</dbReference>
<dbReference type="Pfam" id="PF01075">
    <property type="entry name" value="Glyco_transf_9"/>
    <property type="match status" value="1"/>
</dbReference>
<dbReference type="CDD" id="cd03789">
    <property type="entry name" value="GT9_LPS_heptosyltransferase"/>
    <property type="match status" value="1"/>
</dbReference>
<accession>A0A2K4YIU7</accession>
<dbReference type="Proteomes" id="UP000236318">
    <property type="component" value="Unassembled WGS sequence"/>
</dbReference>
<keyword evidence="1" id="KW-0328">Glycosyltransferase</keyword>
<organism evidence="3 4">
    <name type="scientific">Mycobacterium ahvazicum</name>
    <dbReference type="NCBI Taxonomy" id="1964395"/>
    <lineage>
        <taxon>Bacteria</taxon>
        <taxon>Bacillati</taxon>
        <taxon>Actinomycetota</taxon>
        <taxon>Actinomycetes</taxon>
        <taxon>Mycobacteriales</taxon>
        <taxon>Mycobacteriaceae</taxon>
        <taxon>Mycobacterium</taxon>
        <taxon>Mycobacterium simiae complex</taxon>
    </lineage>
</organism>
<evidence type="ECO:0000256" key="1">
    <source>
        <dbReference type="ARBA" id="ARBA00022676"/>
    </source>
</evidence>
<gene>
    <name evidence="3" type="ORF">MAAFP003_5417</name>
</gene>
<evidence type="ECO:0008006" key="5">
    <source>
        <dbReference type="Google" id="ProtNLM"/>
    </source>
</evidence>
<reference evidence="3" key="1">
    <citation type="submission" date="2018-01" db="EMBL/GenBank/DDBJ databases">
        <authorList>
            <consortium name="Urmite Genomes"/>
        </authorList>
    </citation>
    <scope>NUCLEOTIDE SEQUENCE [LARGE SCALE GENOMIC DNA]</scope>
    <source>
        <strain evidence="3">AFP003</strain>
    </source>
</reference>
<dbReference type="GO" id="GO:0005829">
    <property type="term" value="C:cytosol"/>
    <property type="evidence" value="ECO:0007669"/>
    <property type="project" value="TreeGrafter"/>
</dbReference>
<name>A0A2K4YIU7_9MYCO</name>